<feature type="region of interest" description="Disordered" evidence="8">
    <location>
        <begin position="2556"/>
        <end position="2720"/>
    </location>
</feature>
<feature type="compositionally biased region" description="Basic residues" evidence="8">
    <location>
        <begin position="3182"/>
        <end position="3192"/>
    </location>
</feature>
<organism evidence="11 12">
    <name type="scientific">Mya arenaria</name>
    <name type="common">Soft-shell clam</name>
    <dbReference type="NCBI Taxonomy" id="6604"/>
    <lineage>
        <taxon>Eukaryota</taxon>
        <taxon>Metazoa</taxon>
        <taxon>Spiralia</taxon>
        <taxon>Lophotrochozoa</taxon>
        <taxon>Mollusca</taxon>
        <taxon>Bivalvia</taxon>
        <taxon>Autobranchia</taxon>
        <taxon>Heteroconchia</taxon>
        <taxon>Euheterodonta</taxon>
        <taxon>Imparidentia</taxon>
        <taxon>Neoheterodontei</taxon>
        <taxon>Myida</taxon>
        <taxon>Myoidea</taxon>
        <taxon>Myidae</taxon>
        <taxon>Mya</taxon>
    </lineage>
</organism>
<sequence>MALDYLPKSRRFEEDDGFDVYYGTPQQYSGEPSGLFHNPQYPERGRQRERWTPGAPFPGRGTKWSAATSRQFSDSGSKDGFEKTKSVPTSSPTTSQSSTRQKKKSKSGDRSRSRSSSNDSRSSSATSESGSASSSKDRSKGLSAVPKSETHDSEIKHSEIEPGEREPLGIYITKLPGRSSDTSLRDGLFHEYKKYGKITAVQVSGLGDGRFAIISFKQAEDAAKALNSSQGKRFFGACIHSVPHEGLEGEDTEFLTPEAQLDEHSPKATRTLFLGNLEKDITTEELKERLEKYGEILDVDVKRQGAITAYAFIQFSDISSVVKSLKDLDGITWGTTKLKVGFGKSMATPVVWLGNLADTVHEGFLYRQFQRFGALSHTVVDKENHRGLVFFIAPESAQYALPEMRNRIWNGKKIHIDYASRDCQESFFKKMEASGQLRPGERPDPRWMQNQIAKEPPWEESNDPNFTKRGGFNQFRGRGRGFQRGRGFFRGRGGAFDPGYPQEGFMPRKMDEFGTGSAFMEEDSYERQLQEYGQSQQHRQERSQSPGMYENFYEGRSQTGQEFDPYDPPARYTTYRSPSPGSDRDLDIASEDFKMYKRTPSDERYYFKEKYFEAGSRSRDRSHSSDSEQRYRLQSELMRRRSRSRSPTIATMKMKQKTKDLPLSYRSQTSPSPTDEPFYHSDHSPSDYRIYKRPSSLEGERKSGVLVNMGLRKEIDLKSEERMSRKRSYDQLSPRLERQHSRGSRTDSIYEYDREKSARGLISEVARLRSELNERTGIKDSPSSSSSSDNIDPSTLTEAELAKLHREKQKLLQKLNIQDSDSDGDSRYVSSKKARLEAKYHRADPITKLEIKEKLKKLDEKSRKKELRDIKKSKSLGDSKLDYSEEDTYNSPGYNMPKKRRKMDSESDNRSRSYRSRLEDDHGFSSDDERMDLQRQTSTQRDMYSSKSRPMSSLDARLESDVFAAQTREETRRTSSGSDNNKEQGETKGRRRKHKKEHHITPLIPLGDDDMPDPETADPRPRTPPVRIERPMVLPLPDFAQFIQFSPLPSPRHSPERYRDHHDDHTQHHHGDNGSNGSEQSPCFSPQSSSSKTHSPSQSPSGSGSDSKGNTNSESGSGELPPGFPKETEQIDPDENKADSLDSIPDPPKVTEPKKDDDSFSDNNSDLDLASDNLAIEERIRLLDEKWNKAQAVSAITPKILPDMDSVVGNNVSSSCVLTNYSPPIVAPAQQGSTSPAVSSLYSKFKIKKRNDGPGATTDKPEQSEIVQTVLSKSSIFDQDSKRLGQINDSLDTKDNSLTNDNSPKAYSAWNKLDPRDNPMVTVPGSLLDRLGQGNNGSFPTLTTTTTFPSVTNNVNFIKPPVVSSSNFYGFESSINDQSVFEKTTENKLEEHEKSDEEEEKFRDQTKLNTLLNNKIPHLDYNSKEELDSTKPIMHKTDDSLDLNKSDANDSANILVKDESVNEMDLRNCVDTSLDESLNTGAKDNKSEKVESKLVQEAREDKKSAEIVKEEPLIHSGEDSVKPEKVKKENGFCSPDNSMLSNEGSKDKTYNDIQNPSDISILSTDDKTSTVNESPQEPKIRGILKKSSESDISGPVKIEVDTSTDSAKQADKSHSEKEKHSHKPSSSKSEKDDTKEPSHKKQKVSKEKDKKDSSHKDDKHKKKEVEKREGEKKSESSHKPSNSASTSSSVKKDDKKDRHKSKSEKDKKDTDKKSKDEKKESKEEKKKKSEKKDKEKKDEKSLKESRDEKSSEKVKQVKKEEKSEKEKDKGGEKKEKKEKHEKKEHKHEKHGSTKSPEKKPKSSHKEGDSNKDSLKDKPKEGTLKEHSSASTSSSKDSEKGGTDKEKEKIEKGKIDKKSSEQKKEHKSSHKSSKKSKDESSASKKAECENNKKQKEESSDSKKNKDEENKKPKDDHSEHKKKDESSNRNNKDSPDKSKDVNRKESTEKKSSSDKAKEKISSEKCKEEKSKSKEKENKDKDPDHSKSKSKAGESGDKPKIHSNDSKSERTDTEKDDSKKAESSRKEEKKKDSEIGKNSSTLSKPSTKDNDKQKSDKFSKNSESKPKMESKVKEKTPSKKEKEPAVASGGLTEEDLKIFAQFSDEPYMSMYDKVKRRSTEKKLHDQKEQEEQKKLLHEYKRNHKKNISLSDITESSEFTSDEDRSKPSSAQKTKKKFVFSSDDSESSTDPGVVPVKKTPPKNKIAIKKPKRILDIYSSDSEEEEEMANKHPAKKTMTHKKNKPEVQRDSDHKFEFDSISDSDNKTSATQHAKAKTVGKTCKKTSRKDSKPQRNGKKDSNQSRKLPRKDLSFKDLFSDDSDNSLLSDSDSDSDILLSPKSKKKPFLTNKPDKNRKTIPRGSSIYTSSEESETEDEFRSMSPPRTSVLPKKTEMNESFFKEPVRKNSISDSFTSDNDDKPFVKIKKSSIMVNHKNCLDSFDSDSHLSDTSVSKFSRKNILSNDLEKIRKQKNKEITELHKKNNKMPDILRNEDHPFQNLAKLEVARVYTEYEHDKLLSNLTNKDNLPPVLTDITKEPLFKLDADSVRNDIPTLKDISLDLSGKSKNKKHKKESKKKKKSKDKDSRDSSRDRTEQIKNDFLDHGLMTNDTTDNWIPDSDAENAVNRNVFDTIKSPDNKKKKEQKKESPKVKKNPEYLSEFEFLSDSEKKNMERKSKDLPKDLNSDVFDFQDEERGTKPPIKESHMKTAKENSHDAKLHQEDYDHSAVGINTDIEYKPDEQDYKDEGNVCPIVETTEVVIEQAPEEKTEKGKPKKRKGQKNSSKDTGNLTQEAVSNLVKEDETVETIQTEIVPFDTPVSLVSNEHELVIDEGVSLHVEDETEKAVDSIVNENDECDETAKAVESILLDGMPTYAISEPVEPTPQLDQNYLQPGFAPGLPNIPPAVSEVESNEAAVGMAKKGRKGRKAKTEQGEGLLNDSAGKLSDGKPFDLLSENSFTSVMSSSLDDTHNDDDDDGRLQIDFDPPKPEAKQKKTRKPKQTKAEKMATAAAMAAVNKLDNIFGNFNRGQDKDGELNRDSLSSESSEMERSKHEELLFMDREDQRHDSDLMSPDERSTSDDITSPTDITKVKSRRGRKPKNKDAGLIATTARQNSPRGTRTLSPRSPRSNFDPRSPKSDSFDPRLNGPKNLVIDEGPENKCNKAGSNVFDFDDNDEQSSNSVQVSVTPATKQRKPYQRRKKGESALQSPDRGMFSSPEHKQDEKLVIASPDSKGIMSPEQKIVFGMEKKGLFSPTFKPEEQTDLKSATDDEPLFKAFFEGRPKNDIEKRPPSPLKNPPSPGKSTFQLQVKTTILQSPIISTVIPTLAQSLAATITSPSTASSTSASTVSEAHKTEPTNLMGEALKEAVPGFLVPGIAVTSALGVVQGMTTVASITQTVTVSSSISELQKRQQQQIDKLAQEQLLEQQKVIDQQKQAELQRQQEHHVKLKEQELKKKEQEMKQREMEQNERTKKLEELKLLQQQHEQLRQHQQALQAGVTIGPGVQTGQQALLSPGAIQRTIPSLPSPGDKQGPRGPLVAHHQMPQGAPFGLPGQHPAGLPIRPGQFPAHLTPAQIHAMQQQLGQDPKALASMANAEVLLKHQQLQAQMKAQQAQALAEQQVQMAKQQQVQQTKQSSKAGKGQGPQANKKVAAVDQQRPTSNQISKDAPLPGSQEAANQLTQQIKQQLALQAQQQQAPAGLPPHASHPLHNWQLQTPRQPAPHCVPPMSVESRTSMPGPVPVLGGNPQQAQRVSPLPPTKSPTVAQTAPNMVHGFSQHQTAAPRAPSPAVAKTAERQAPAGVSINGPTVQPSSRLSPAPRPAHQQPPSAHQQQPDHAIQLTRPTAQPATHTAKTTDKFMQQQMQELQRQEMIKHQQEMQRHQQLREQALHAQAQKEVQIHKERERAESLEREKREAHSNTSDPRQSPAIRGIGYPFVEPRPPSPNGKHPQSPAIDPRDPRFAQQFAGHHPADLRLGSSQASAFSPAAGQGTDAAHMYTQAEFQRLQQNGLLPAYPPSLLMREPHLIPGHGPPYMIPGHLAHFAQQMEHQHLVDGRPPSRGTGRPPSNQPAAHTMSPSQQQQEGRGQNRAPQGQTMGPPSRDPHPGDGSLLGLLQRYPVMWQGVLGLKNDQCVVQMHFISGFQPLVKMSLPQPAQDGTVQPLRIAQRMRLEQTQLEGVEKRMQLEKDYCMMLALPCGRDHTDIYQQTRAMSTGFIQYLQQKQAAGIVNVADPGSQQPAYVVHIFPPCDFSQTTLQRLGFDLLYQVKDLAHLIVIIATVA</sequence>
<feature type="region of interest" description="Disordered" evidence="8">
    <location>
        <begin position="858"/>
        <end position="1171"/>
    </location>
</feature>
<feature type="compositionally biased region" description="Basic residues" evidence="8">
    <location>
        <begin position="1864"/>
        <end position="1873"/>
    </location>
</feature>
<dbReference type="Gene3D" id="3.30.70.330">
    <property type="match status" value="3"/>
</dbReference>
<feature type="domain" description="SPOC" evidence="10">
    <location>
        <begin position="4099"/>
        <end position="4268"/>
    </location>
</feature>
<name>A0ABY7EXC6_MYAAR</name>
<feature type="compositionally biased region" description="Basic and acidic residues" evidence="8">
    <location>
        <begin position="1608"/>
        <end position="1619"/>
    </location>
</feature>
<gene>
    <name evidence="11" type="ORF">MAR_004625</name>
</gene>
<feature type="compositionally biased region" description="Basic and acidic residues" evidence="8">
    <location>
        <begin position="76"/>
        <end position="85"/>
    </location>
</feature>
<feature type="region of interest" description="Disordered" evidence="8">
    <location>
        <begin position="770"/>
        <end position="795"/>
    </location>
</feature>
<feature type="compositionally biased region" description="Polar residues" evidence="8">
    <location>
        <begin position="2778"/>
        <end position="2787"/>
    </location>
</feature>
<feature type="compositionally biased region" description="Basic and acidic residues" evidence="8">
    <location>
        <begin position="2385"/>
        <end position="2394"/>
    </location>
</feature>
<feature type="compositionally biased region" description="Basic residues" evidence="8">
    <location>
        <begin position="477"/>
        <end position="489"/>
    </location>
</feature>
<evidence type="ECO:0000256" key="5">
    <source>
        <dbReference type="ARBA" id="ARBA00023242"/>
    </source>
</evidence>
<feature type="compositionally biased region" description="Basic residues" evidence="8">
    <location>
        <begin position="2268"/>
        <end position="2281"/>
    </location>
</feature>
<dbReference type="PANTHER" id="PTHR23189">
    <property type="entry name" value="RNA RECOGNITION MOTIF-CONTAINING"/>
    <property type="match status" value="1"/>
</dbReference>
<feature type="compositionally biased region" description="Basic and acidic residues" evidence="8">
    <location>
        <begin position="858"/>
        <end position="883"/>
    </location>
</feature>
<feature type="region of interest" description="Disordered" evidence="8">
    <location>
        <begin position="717"/>
        <end position="751"/>
    </location>
</feature>
<feature type="region of interest" description="Disordered" evidence="8">
    <location>
        <begin position="614"/>
        <end position="704"/>
    </location>
</feature>
<feature type="region of interest" description="Disordered" evidence="8">
    <location>
        <begin position="1287"/>
        <end position="1313"/>
    </location>
</feature>
<feature type="compositionally biased region" description="Basic and acidic residues" evidence="8">
    <location>
        <begin position="2043"/>
        <end position="2081"/>
    </location>
</feature>
<feature type="domain" description="RRM" evidence="9">
    <location>
        <begin position="270"/>
        <end position="345"/>
    </location>
</feature>
<feature type="compositionally biased region" description="Basic and acidic residues" evidence="8">
    <location>
        <begin position="2117"/>
        <end position="2136"/>
    </location>
</feature>
<feature type="compositionally biased region" description="Basic and acidic residues" evidence="8">
    <location>
        <begin position="582"/>
        <end position="591"/>
    </location>
</feature>
<dbReference type="InterPro" id="IPR016194">
    <property type="entry name" value="SPOC-like_C_dom_sf"/>
</dbReference>
<dbReference type="InterPro" id="IPR012677">
    <property type="entry name" value="Nucleotide-bd_a/b_plait_sf"/>
</dbReference>
<dbReference type="Proteomes" id="UP001164746">
    <property type="component" value="Chromosome 9"/>
</dbReference>
<feature type="compositionally biased region" description="Low complexity" evidence="8">
    <location>
        <begin position="3666"/>
        <end position="3689"/>
    </location>
</feature>
<dbReference type="CDD" id="cd21543">
    <property type="entry name" value="SPOC_SHARP"/>
    <property type="match status" value="1"/>
</dbReference>
<feature type="compositionally biased region" description="Basic and acidic residues" evidence="8">
    <location>
        <begin position="1483"/>
        <end position="1530"/>
    </location>
</feature>
<feature type="coiled-coil region" evidence="7">
    <location>
        <begin position="3430"/>
        <end position="3488"/>
    </location>
</feature>
<feature type="compositionally biased region" description="Basic and acidic residues" evidence="8">
    <location>
        <begin position="2239"/>
        <end position="2252"/>
    </location>
</feature>
<feature type="region of interest" description="Disordered" evidence="8">
    <location>
        <begin position="3853"/>
        <end position="3950"/>
    </location>
</feature>
<feature type="compositionally biased region" description="Basic and acidic residues" evidence="8">
    <location>
        <begin position="1795"/>
        <end position="1827"/>
    </location>
</feature>
<evidence type="ECO:0000256" key="8">
    <source>
        <dbReference type="SAM" id="MobiDB-lite"/>
    </source>
</evidence>
<feature type="region of interest" description="Disordered" evidence="8">
    <location>
        <begin position="3270"/>
        <end position="3295"/>
    </location>
</feature>
<feature type="compositionally biased region" description="Low complexity" evidence="8">
    <location>
        <begin position="780"/>
        <end position="794"/>
    </location>
</feature>
<feature type="compositionally biased region" description="Polar residues" evidence="8">
    <location>
        <begin position="934"/>
        <end position="951"/>
    </location>
</feature>
<feature type="region of interest" description="Disordered" evidence="8">
    <location>
        <begin position="4036"/>
        <end position="4099"/>
    </location>
</feature>
<feature type="compositionally biased region" description="Basic and acidic residues" evidence="8">
    <location>
        <begin position="2659"/>
        <end position="2677"/>
    </location>
</feature>
<dbReference type="InterPro" id="IPR000504">
    <property type="entry name" value="RRM_dom"/>
</dbReference>
<dbReference type="InterPro" id="IPR010912">
    <property type="entry name" value="SPOC_met"/>
</dbReference>
<feature type="region of interest" description="Disordered" evidence="8">
    <location>
        <begin position="2954"/>
        <end position="3000"/>
    </location>
</feature>
<protein>
    <submittedName>
        <fullName evidence="11">SPEN-like protein</fullName>
    </submittedName>
</protein>
<keyword evidence="12" id="KW-1185">Reference proteome</keyword>
<evidence type="ECO:0000256" key="6">
    <source>
        <dbReference type="PROSITE-ProRule" id="PRU00176"/>
    </source>
</evidence>
<feature type="region of interest" description="Disordered" evidence="8">
    <location>
        <begin position="3619"/>
        <end position="3827"/>
    </location>
</feature>
<feature type="compositionally biased region" description="Polar residues" evidence="8">
    <location>
        <begin position="1296"/>
        <end position="1305"/>
    </location>
</feature>
<feature type="compositionally biased region" description="Basic and acidic residues" evidence="8">
    <location>
        <begin position="3270"/>
        <end position="3281"/>
    </location>
</feature>
<feature type="compositionally biased region" description="Basic and acidic residues" evidence="8">
    <location>
        <begin position="614"/>
        <end position="639"/>
    </location>
</feature>
<feature type="region of interest" description="Disordered" evidence="8">
    <location>
        <begin position="14"/>
        <end position="167"/>
    </location>
</feature>
<feature type="compositionally biased region" description="Polar residues" evidence="8">
    <location>
        <begin position="1551"/>
        <end position="1575"/>
    </location>
</feature>
<feature type="compositionally biased region" description="Low complexity" evidence="8">
    <location>
        <begin position="86"/>
        <end position="99"/>
    </location>
</feature>
<feature type="compositionally biased region" description="Basic and acidic residues" evidence="8">
    <location>
        <begin position="3887"/>
        <end position="3907"/>
    </location>
</feature>
<feature type="domain" description="RRM" evidence="9">
    <location>
        <begin position="168"/>
        <end position="236"/>
    </location>
</feature>
<feature type="compositionally biased region" description="Polar residues" evidence="8">
    <location>
        <begin position="2144"/>
        <end position="2155"/>
    </location>
</feature>
<evidence type="ECO:0000313" key="12">
    <source>
        <dbReference type="Proteomes" id="UP001164746"/>
    </source>
</evidence>
<feature type="compositionally biased region" description="Basic and acidic residues" evidence="8">
    <location>
        <begin position="717"/>
        <end position="740"/>
    </location>
</feature>
<feature type="compositionally biased region" description="Basic and acidic residues" evidence="8">
    <location>
        <begin position="2969"/>
        <end position="2984"/>
    </location>
</feature>
<feature type="compositionally biased region" description="Basic residues" evidence="8">
    <location>
        <begin position="3082"/>
        <end position="3091"/>
    </location>
</feature>
<feature type="compositionally biased region" description="Basic and acidic residues" evidence="8">
    <location>
        <begin position="2282"/>
        <end position="2312"/>
    </location>
</feature>
<feature type="compositionally biased region" description="Low complexity" evidence="8">
    <location>
        <begin position="1078"/>
        <end position="1109"/>
    </location>
</feature>
<feature type="compositionally biased region" description="Basic and acidic residues" evidence="8">
    <location>
        <begin position="1835"/>
        <end position="1863"/>
    </location>
</feature>
<feature type="compositionally biased region" description="Basic residues" evidence="8">
    <location>
        <begin position="2227"/>
        <end position="2238"/>
    </location>
</feature>
<dbReference type="Gene3D" id="2.40.290.10">
    <property type="match status" value="1"/>
</dbReference>
<feature type="compositionally biased region" description="Polar residues" evidence="8">
    <location>
        <begin position="4058"/>
        <end position="4086"/>
    </location>
</feature>
<feature type="region of interest" description="Disordered" evidence="8">
    <location>
        <begin position="1384"/>
        <end position="1404"/>
    </location>
</feature>
<feature type="compositionally biased region" description="Basic and acidic residues" evidence="8">
    <location>
        <begin position="3038"/>
        <end position="3070"/>
    </location>
</feature>
<feature type="region of interest" description="Disordered" evidence="8">
    <location>
        <begin position="3014"/>
        <end position="3221"/>
    </location>
</feature>
<evidence type="ECO:0000256" key="1">
    <source>
        <dbReference type="ARBA" id="ARBA00004123"/>
    </source>
</evidence>
<feature type="compositionally biased region" description="Basic and acidic residues" evidence="8">
    <location>
        <begin position="2686"/>
        <end position="2718"/>
    </location>
</feature>
<evidence type="ECO:0000259" key="10">
    <source>
        <dbReference type="PROSITE" id="PS50917"/>
    </source>
</evidence>
<feature type="compositionally biased region" description="Low complexity" evidence="8">
    <location>
        <begin position="3619"/>
        <end position="3629"/>
    </location>
</feature>
<dbReference type="PROSITE" id="PS50102">
    <property type="entry name" value="RRM"/>
    <property type="match status" value="3"/>
</dbReference>
<evidence type="ECO:0000256" key="2">
    <source>
        <dbReference type="ARBA" id="ARBA00005387"/>
    </source>
</evidence>
<keyword evidence="3" id="KW-0597">Phosphoprotein</keyword>
<dbReference type="Pfam" id="PF00076">
    <property type="entry name" value="RRM_1"/>
    <property type="match status" value="1"/>
</dbReference>
<proteinExistence type="inferred from homology"/>
<feature type="region of interest" description="Disordered" evidence="8">
    <location>
        <begin position="2110"/>
        <end position="2394"/>
    </location>
</feature>
<feature type="compositionally biased region" description="Low complexity" evidence="8">
    <location>
        <begin position="3801"/>
        <end position="3827"/>
    </location>
</feature>
<feature type="compositionally biased region" description="Basic and acidic residues" evidence="8">
    <location>
        <begin position="1628"/>
        <end position="1678"/>
    </location>
</feature>
<keyword evidence="7" id="KW-0175">Coiled coil</keyword>
<feature type="compositionally biased region" description="Pro residues" evidence="8">
    <location>
        <begin position="3282"/>
        <end position="3291"/>
    </location>
</feature>
<feature type="compositionally biased region" description="Basic and acidic residues" evidence="8">
    <location>
        <begin position="3020"/>
        <end position="3029"/>
    </location>
</feature>
<keyword evidence="5" id="KW-0539">Nucleus</keyword>
<accession>A0ABY7EXC6</accession>
<evidence type="ECO:0000313" key="11">
    <source>
        <dbReference type="EMBL" id="WAR14520.1"/>
    </source>
</evidence>
<feature type="compositionally biased region" description="Polar residues" evidence="8">
    <location>
        <begin position="3101"/>
        <end position="3120"/>
    </location>
</feature>
<comment type="similarity">
    <text evidence="2">Belongs to the RRM Spen family.</text>
</comment>
<feature type="compositionally biased region" description="Basic residues" evidence="8">
    <location>
        <begin position="2195"/>
        <end position="2207"/>
    </location>
</feature>
<feature type="compositionally biased region" description="Basic and acidic residues" evidence="8">
    <location>
        <begin position="1053"/>
        <end position="1072"/>
    </location>
</feature>
<evidence type="ECO:0000259" key="9">
    <source>
        <dbReference type="PROSITE" id="PS50102"/>
    </source>
</evidence>
<feature type="compositionally biased region" description="Basic and acidic residues" evidence="8">
    <location>
        <begin position="3857"/>
        <end position="3878"/>
    </location>
</feature>
<feature type="compositionally biased region" description="Basic residues" evidence="8">
    <location>
        <begin position="989"/>
        <end position="998"/>
    </location>
</feature>
<feature type="region of interest" description="Disordered" evidence="8">
    <location>
        <begin position="2749"/>
        <end position="2791"/>
    </location>
</feature>
<feature type="compositionally biased region" description="Polar residues" evidence="8">
    <location>
        <begin position="2033"/>
        <end position="2042"/>
    </location>
</feature>
<keyword evidence="4 6" id="KW-0694">RNA-binding</keyword>
<feature type="compositionally biased region" description="Basic and acidic residues" evidence="8">
    <location>
        <begin position="148"/>
        <end position="167"/>
    </location>
</feature>
<feature type="compositionally biased region" description="Basic and acidic residues" evidence="8">
    <location>
        <begin position="2627"/>
        <end position="2648"/>
    </location>
</feature>
<feature type="region of interest" description="Disordered" evidence="8">
    <location>
        <begin position="3511"/>
        <end position="3537"/>
    </location>
</feature>
<feature type="compositionally biased region" description="Basic and acidic residues" evidence="8">
    <location>
        <begin position="834"/>
        <end position="845"/>
    </location>
</feature>
<dbReference type="SUPFAM" id="SSF100939">
    <property type="entry name" value="SPOC domain-like"/>
    <property type="match status" value="1"/>
</dbReference>
<feature type="compositionally biased region" description="Basic residues" evidence="8">
    <location>
        <begin position="1776"/>
        <end position="1789"/>
    </location>
</feature>
<feature type="compositionally biased region" description="Low complexity" evidence="8">
    <location>
        <begin position="1679"/>
        <end position="1689"/>
    </location>
</feature>
<feature type="compositionally biased region" description="Polar residues" evidence="8">
    <location>
        <begin position="3168"/>
        <end position="3181"/>
    </location>
</feature>
<feature type="compositionally biased region" description="Low complexity" evidence="8">
    <location>
        <begin position="114"/>
        <end position="134"/>
    </location>
</feature>
<evidence type="ECO:0000256" key="3">
    <source>
        <dbReference type="ARBA" id="ARBA00022553"/>
    </source>
</evidence>
<feature type="compositionally biased region" description="Polar residues" evidence="8">
    <location>
        <begin position="2255"/>
        <end position="2266"/>
    </location>
</feature>
<dbReference type="SMART" id="SM00360">
    <property type="entry name" value="RRM"/>
    <property type="match status" value="3"/>
</dbReference>
<feature type="compositionally biased region" description="Basic residues" evidence="8">
    <location>
        <begin position="2559"/>
        <end position="2574"/>
    </location>
</feature>
<dbReference type="PROSITE" id="PS50917">
    <property type="entry name" value="SPOC"/>
    <property type="match status" value="1"/>
</dbReference>
<feature type="compositionally biased region" description="Basic and acidic residues" evidence="8">
    <location>
        <begin position="2575"/>
        <end position="2596"/>
    </location>
</feature>
<evidence type="ECO:0000256" key="7">
    <source>
        <dbReference type="SAM" id="Coils"/>
    </source>
</evidence>
<feature type="compositionally biased region" description="Basic and acidic residues" evidence="8">
    <location>
        <begin position="903"/>
        <end position="933"/>
    </location>
</feature>
<comment type="subcellular location">
    <subcellularLocation>
        <location evidence="1">Nucleus</location>
    </subcellularLocation>
</comment>
<feature type="region of interest" description="Disordered" evidence="8">
    <location>
        <begin position="456"/>
        <end position="507"/>
    </location>
</feature>
<feature type="compositionally biased region" description="Basic and acidic residues" evidence="8">
    <location>
        <begin position="1149"/>
        <end position="1158"/>
    </location>
</feature>
<reference evidence="11" key="1">
    <citation type="submission" date="2022-11" db="EMBL/GenBank/DDBJ databases">
        <title>Centuries of genome instability and evolution in soft-shell clam transmissible cancer (bioRxiv).</title>
        <authorList>
            <person name="Hart S.F.M."/>
            <person name="Yonemitsu M.A."/>
            <person name="Giersch R.M."/>
            <person name="Beal B.F."/>
            <person name="Arriagada G."/>
            <person name="Davis B.W."/>
            <person name="Ostrander E.A."/>
            <person name="Goff S.P."/>
            <person name="Metzger M.J."/>
        </authorList>
    </citation>
    <scope>NUCLEOTIDE SEQUENCE</scope>
    <source>
        <strain evidence="11">MELC-2E11</strain>
        <tissue evidence="11">Siphon/mantle</tissue>
    </source>
</reference>
<feature type="domain" description="RRM" evidence="9">
    <location>
        <begin position="349"/>
        <end position="421"/>
    </location>
</feature>
<feature type="compositionally biased region" description="Basic and acidic residues" evidence="8">
    <location>
        <begin position="1874"/>
        <end position="2032"/>
    </location>
</feature>
<feature type="region of interest" description="Disordered" evidence="8">
    <location>
        <begin position="523"/>
        <end position="591"/>
    </location>
</feature>
<feature type="region of interest" description="Disordered" evidence="8">
    <location>
        <begin position="1477"/>
        <end position="2092"/>
    </location>
</feature>
<feature type="compositionally biased region" description="Low complexity" evidence="8">
    <location>
        <begin position="2318"/>
        <end position="2334"/>
    </location>
</feature>
<feature type="compositionally biased region" description="Polar residues" evidence="8">
    <location>
        <begin position="65"/>
        <end position="75"/>
    </location>
</feature>
<evidence type="ECO:0000256" key="4">
    <source>
        <dbReference type="ARBA" id="ARBA00022884"/>
    </source>
</evidence>
<dbReference type="SUPFAM" id="SSF54928">
    <property type="entry name" value="RNA-binding domain, RBD"/>
    <property type="match status" value="2"/>
</dbReference>
<feature type="compositionally biased region" description="Basic and acidic residues" evidence="8">
    <location>
        <begin position="677"/>
        <end position="690"/>
    </location>
</feature>
<dbReference type="InterPro" id="IPR035979">
    <property type="entry name" value="RBD_domain_sf"/>
</dbReference>
<dbReference type="EMBL" id="CP111020">
    <property type="protein sequence ID" value="WAR14520.1"/>
    <property type="molecule type" value="Genomic_DNA"/>
</dbReference>
<feature type="compositionally biased region" description="Low complexity" evidence="8">
    <location>
        <begin position="4044"/>
        <end position="4055"/>
    </location>
</feature>
<feature type="compositionally biased region" description="Acidic residues" evidence="8">
    <location>
        <begin position="1007"/>
        <end position="1016"/>
    </location>
</feature>
<feature type="compositionally biased region" description="Basic and acidic residues" evidence="8">
    <location>
        <begin position="1703"/>
        <end position="1775"/>
    </location>
</feature>
<feature type="compositionally biased region" description="Basic and acidic residues" evidence="8">
    <location>
        <begin position="1126"/>
        <end position="1140"/>
    </location>
</feature>
<feature type="region of interest" description="Disordered" evidence="8">
    <location>
        <begin position="815"/>
        <end position="845"/>
    </location>
</feature>
<feature type="region of interest" description="Disordered" evidence="8">
    <location>
        <begin position="2905"/>
        <end position="2940"/>
    </location>
</feature>
<feature type="compositionally biased region" description="Low complexity" evidence="8">
    <location>
        <begin position="1161"/>
        <end position="1171"/>
    </location>
</feature>